<protein>
    <submittedName>
        <fullName evidence="3">Uncharacterized protein</fullName>
    </submittedName>
</protein>
<name>A0ABV9DNN7_9ACTN</name>
<evidence type="ECO:0000313" key="4">
    <source>
        <dbReference type="Proteomes" id="UP001595923"/>
    </source>
</evidence>
<reference evidence="4" key="1">
    <citation type="journal article" date="2019" name="Int. J. Syst. Evol. Microbiol.">
        <title>The Global Catalogue of Microorganisms (GCM) 10K type strain sequencing project: providing services to taxonomists for standard genome sequencing and annotation.</title>
        <authorList>
            <consortium name="The Broad Institute Genomics Platform"/>
            <consortium name="The Broad Institute Genome Sequencing Center for Infectious Disease"/>
            <person name="Wu L."/>
            <person name="Ma J."/>
        </authorList>
    </citation>
    <scope>NUCLEOTIDE SEQUENCE [LARGE SCALE GENOMIC DNA]</scope>
    <source>
        <strain evidence="4">XZYJ18</strain>
    </source>
</reference>
<keyword evidence="4" id="KW-1185">Reference proteome</keyword>
<gene>
    <name evidence="3" type="ORF">ACFO4E_01570</name>
</gene>
<dbReference type="Proteomes" id="UP001595923">
    <property type="component" value="Unassembled WGS sequence"/>
</dbReference>
<evidence type="ECO:0000313" key="3">
    <source>
        <dbReference type="EMBL" id="MFC4560536.1"/>
    </source>
</evidence>
<feature type="transmembrane region" description="Helical" evidence="2">
    <location>
        <begin position="31"/>
        <end position="49"/>
    </location>
</feature>
<feature type="compositionally biased region" description="Low complexity" evidence="1">
    <location>
        <begin position="1"/>
        <end position="15"/>
    </location>
</feature>
<proteinExistence type="predicted"/>
<keyword evidence="2" id="KW-1133">Transmembrane helix</keyword>
<evidence type="ECO:0000256" key="1">
    <source>
        <dbReference type="SAM" id="MobiDB-lite"/>
    </source>
</evidence>
<feature type="region of interest" description="Disordered" evidence="1">
    <location>
        <begin position="1"/>
        <end position="26"/>
    </location>
</feature>
<dbReference type="EMBL" id="JBHSFQ010000001">
    <property type="protein sequence ID" value="MFC4560536.1"/>
    <property type="molecule type" value="Genomic_DNA"/>
</dbReference>
<keyword evidence="2" id="KW-0472">Membrane</keyword>
<comment type="caution">
    <text evidence="3">The sequence shown here is derived from an EMBL/GenBank/DDBJ whole genome shotgun (WGS) entry which is preliminary data.</text>
</comment>
<organism evidence="3 4">
    <name type="scientific">Nocardiopsis mangrovi</name>
    <dbReference type="NCBI Taxonomy" id="1179818"/>
    <lineage>
        <taxon>Bacteria</taxon>
        <taxon>Bacillati</taxon>
        <taxon>Actinomycetota</taxon>
        <taxon>Actinomycetes</taxon>
        <taxon>Streptosporangiales</taxon>
        <taxon>Nocardiopsidaceae</taxon>
        <taxon>Nocardiopsis</taxon>
    </lineage>
</organism>
<keyword evidence="2" id="KW-0812">Transmembrane</keyword>
<dbReference type="RefSeq" id="WP_378570736.1">
    <property type="nucleotide sequence ID" value="NZ_JBHSFQ010000001.1"/>
</dbReference>
<accession>A0ABV9DNN7</accession>
<evidence type="ECO:0000256" key="2">
    <source>
        <dbReference type="SAM" id="Phobius"/>
    </source>
</evidence>
<sequence length="180" mass="19148">MSTAVGSAGASPSPGRGTGTRGRARERGASVVEYGAVVALVALIMGGLATTTDIPGYDRDYARHFTVFNGEWGRGDCGDSNGGNEVDDGEQERLNELVGQAHRSGLQVRFWGGPDGRPRNPGDPGEFYACDTGIFPGRQGCENEARQDAWEAQMEAGVDFCNTNHLTQSAEWLRSCGGEF</sequence>